<name>A0A0F9GHQ7_9ZZZZ</name>
<sequence length="259" mass="29776">MSKAKDITGQKFNRLTAISFSHKNNYGTSYWLFKCDCGVEKAMGKAGVISGHAKSCGCLQKEKARAEKIEANTTHKFSKTPFYNVYCGMLARCRNKNHPAYSDYGGRGIKVLFTSFEQFRDEMYSAYLRAIEKYQGQRISINRVDNDGSYEARNCEWTTQKWQTRNIRTNRFLTFNKEKKTIAEWGEILKMQPSTIQHRLNKGWSVKRTLTETVFGGQPFTLGEETKTIPEWSKKLGIKAPTIYARLKKGWSVERALAV</sequence>
<evidence type="ECO:0000313" key="1">
    <source>
        <dbReference type="EMBL" id="KKL98364.1"/>
    </source>
</evidence>
<reference evidence="1" key="1">
    <citation type="journal article" date="2015" name="Nature">
        <title>Complex archaea that bridge the gap between prokaryotes and eukaryotes.</title>
        <authorList>
            <person name="Spang A."/>
            <person name="Saw J.H."/>
            <person name="Jorgensen S.L."/>
            <person name="Zaremba-Niedzwiedzka K."/>
            <person name="Martijn J."/>
            <person name="Lind A.E."/>
            <person name="van Eijk R."/>
            <person name="Schleper C."/>
            <person name="Guy L."/>
            <person name="Ettema T.J."/>
        </authorList>
    </citation>
    <scope>NUCLEOTIDE SEQUENCE</scope>
</reference>
<organism evidence="1">
    <name type="scientific">marine sediment metagenome</name>
    <dbReference type="NCBI Taxonomy" id="412755"/>
    <lineage>
        <taxon>unclassified sequences</taxon>
        <taxon>metagenomes</taxon>
        <taxon>ecological metagenomes</taxon>
    </lineage>
</organism>
<proteinExistence type="predicted"/>
<accession>A0A0F9GHQ7</accession>
<protein>
    <submittedName>
        <fullName evidence="1">Uncharacterized protein</fullName>
    </submittedName>
</protein>
<gene>
    <name evidence="1" type="ORF">LCGC14_1825160</name>
</gene>
<dbReference type="AlphaFoldDB" id="A0A0F9GHQ7"/>
<dbReference type="EMBL" id="LAZR01017941">
    <property type="protein sequence ID" value="KKL98364.1"/>
    <property type="molecule type" value="Genomic_DNA"/>
</dbReference>
<comment type="caution">
    <text evidence="1">The sequence shown here is derived from an EMBL/GenBank/DDBJ whole genome shotgun (WGS) entry which is preliminary data.</text>
</comment>